<evidence type="ECO:0000256" key="1">
    <source>
        <dbReference type="SAM" id="MobiDB-lite"/>
    </source>
</evidence>
<sequence>MNLIESNRMKWSKYIEFFFVFFICFQPFLDVLAFLDLPFSELIRVAAMGIGCIYVLLLPKSKMKNFALTYLVVLGVFICSHFVNNFLVKEPFNLGQEVNYIIKTLFVVIMLIIYPLIFQSIIKKDNWQEIIQRNIFISMSIIGIIMLIADLTSTGKRSYGQLVKEGHSGWFFSGNELSAILAMGLSLMILYMIKKNNLKHKILLLPFIIVVAWSSLQIGTKVGLGACVFVLGVAFIGILIAQIIKKGQFINALFIGGLLIATLAYVPISPVWNNMNVMVEDTGEDDLGEFDNGLGEGEDESFPEGNVDENGEPKANHSILQNKWVIKLLSGRANFFENTLTQFENSPNSQKILGMGIGGNYETEEQMKLIEIDYFDWFFGYGILGSIILFSLFIFYGFFIIKGIVDRLKLKNVNISYLLVFVSVGLGLGVAFFAGHVLLNPASGIYLAIALAYLYVLSIHPSDKLK</sequence>
<keyword evidence="2" id="KW-0812">Transmembrane</keyword>
<dbReference type="RefSeq" id="WP_244747496.1">
    <property type="nucleotide sequence ID" value="NZ_CP095071.1"/>
</dbReference>
<feature type="transmembrane region" description="Helical" evidence="2">
    <location>
        <begin position="66"/>
        <end position="88"/>
    </location>
</feature>
<keyword evidence="3" id="KW-0436">Ligase</keyword>
<feature type="transmembrane region" description="Helical" evidence="2">
    <location>
        <begin position="14"/>
        <end position="35"/>
    </location>
</feature>
<feature type="transmembrane region" description="Helical" evidence="2">
    <location>
        <begin position="445"/>
        <end position="462"/>
    </location>
</feature>
<feature type="compositionally biased region" description="Acidic residues" evidence="1">
    <location>
        <begin position="296"/>
        <end position="309"/>
    </location>
</feature>
<keyword evidence="4" id="KW-1185">Reference proteome</keyword>
<protein>
    <submittedName>
        <fullName evidence="3">O-antigen ligase family protein</fullName>
    </submittedName>
</protein>
<dbReference type="EMBL" id="CP095071">
    <property type="protein sequence ID" value="UOQ87054.1"/>
    <property type="molecule type" value="Genomic_DNA"/>
</dbReference>
<reference evidence="3 4" key="1">
    <citation type="submission" date="2022-04" db="EMBL/GenBank/DDBJ databases">
        <title>Gracilibacillus sp. isolated from saltern.</title>
        <authorList>
            <person name="Won M."/>
            <person name="Lee C.-M."/>
            <person name="Woen H.-Y."/>
            <person name="Kwon S.-W."/>
        </authorList>
    </citation>
    <scope>NUCLEOTIDE SEQUENCE [LARGE SCALE GENOMIC DNA]</scope>
    <source>
        <strain evidence="3 4">SSPM10-3</strain>
    </source>
</reference>
<feature type="transmembrane region" description="Helical" evidence="2">
    <location>
        <begin position="222"/>
        <end position="242"/>
    </location>
</feature>
<feature type="transmembrane region" description="Helical" evidence="2">
    <location>
        <begin position="130"/>
        <end position="149"/>
    </location>
</feature>
<feature type="transmembrane region" description="Helical" evidence="2">
    <location>
        <begin position="41"/>
        <end position="59"/>
    </location>
</feature>
<dbReference type="GO" id="GO:0016874">
    <property type="term" value="F:ligase activity"/>
    <property type="evidence" value="ECO:0007669"/>
    <property type="project" value="UniProtKB-KW"/>
</dbReference>
<dbReference type="Proteomes" id="UP000831537">
    <property type="component" value="Chromosome"/>
</dbReference>
<name>A0ABY4GRZ4_9BACI</name>
<dbReference type="InterPro" id="IPR049504">
    <property type="entry name" value="O-antigen_lig"/>
</dbReference>
<keyword evidence="2" id="KW-1133">Transmembrane helix</keyword>
<evidence type="ECO:0000256" key="2">
    <source>
        <dbReference type="SAM" id="Phobius"/>
    </source>
</evidence>
<feature type="transmembrane region" description="Helical" evidence="2">
    <location>
        <begin position="200"/>
        <end position="216"/>
    </location>
</feature>
<keyword evidence="2" id="KW-0472">Membrane</keyword>
<accession>A0ABY4GRZ4</accession>
<proteinExistence type="predicted"/>
<feature type="region of interest" description="Disordered" evidence="1">
    <location>
        <begin position="289"/>
        <end position="309"/>
    </location>
</feature>
<dbReference type="Pfam" id="PF13425">
    <property type="entry name" value="O-antigen_lig"/>
    <property type="match status" value="1"/>
</dbReference>
<gene>
    <name evidence="3" type="ORF">MUN87_09300</name>
</gene>
<organism evidence="3 4">
    <name type="scientific">Gracilibacillus salinarum</name>
    <dbReference type="NCBI Taxonomy" id="2932255"/>
    <lineage>
        <taxon>Bacteria</taxon>
        <taxon>Bacillati</taxon>
        <taxon>Bacillota</taxon>
        <taxon>Bacilli</taxon>
        <taxon>Bacillales</taxon>
        <taxon>Bacillaceae</taxon>
        <taxon>Gracilibacillus</taxon>
    </lineage>
</organism>
<feature type="transmembrane region" description="Helical" evidence="2">
    <location>
        <begin position="378"/>
        <end position="405"/>
    </location>
</feature>
<feature type="transmembrane region" description="Helical" evidence="2">
    <location>
        <begin position="100"/>
        <end position="118"/>
    </location>
</feature>
<feature type="transmembrane region" description="Helical" evidence="2">
    <location>
        <begin position="169"/>
        <end position="193"/>
    </location>
</feature>
<evidence type="ECO:0000313" key="4">
    <source>
        <dbReference type="Proteomes" id="UP000831537"/>
    </source>
</evidence>
<evidence type="ECO:0000313" key="3">
    <source>
        <dbReference type="EMBL" id="UOQ87054.1"/>
    </source>
</evidence>
<feature type="transmembrane region" description="Helical" evidence="2">
    <location>
        <begin position="249"/>
        <end position="268"/>
    </location>
</feature>
<feature type="transmembrane region" description="Helical" evidence="2">
    <location>
        <begin position="417"/>
        <end position="439"/>
    </location>
</feature>